<name>A0A251XCZ7_CLAMM</name>
<dbReference type="EMBL" id="MDHH01000009">
    <property type="protein sequence ID" value="OUD99950.1"/>
    <property type="molecule type" value="Genomic_DNA"/>
</dbReference>
<accession>A0A251XCZ7</accession>
<evidence type="ECO:0000313" key="4">
    <source>
        <dbReference type="Proteomes" id="UP000195062"/>
    </source>
</evidence>
<gene>
    <name evidence="3" type="ORF">CMMCAS07_19425</name>
</gene>
<feature type="region of interest" description="Disordered" evidence="1">
    <location>
        <begin position="859"/>
        <end position="885"/>
    </location>
</feature>
<sequence>MAALPLAALAAWLCAAQLTRNAWLRALAALVWTLAPTLLIALGEGRLPAVLAHLLLPWLALAVLRAPRSWSASAVAGILMAAVGASAPSLVPAVLVLWLVATVRAGRRAGRLVTIPVPLLALVAPLVVHRVMQGQPLALAADPAVPAGFTPADVPGLALGFPTAGLGGWSAFVDGLGAGLPAAVPLLVVAMLVAPLVLGAIAALFLRGSHRAALALGVTVLGFATTVLAARTVVQSTGSDVVAVWPGSGLSLLWLGLAGALVLGFATLGRRSLAPGLVAAVTLVVLALPLVSAAVAGSTAVRATTATSLPGLVVAEAATDPAVGTLVLRAADDGSLSADVERGAGRTLEQVSTVDSTIGPLTDTQTRVAELAGNVSSRSGLDATDELRALGSATCSSRRQRATRRPPCTTARAPPSTTTRSSRPSGRPRRGSSGASWAATTSWPRSRGPATSTTRARGRARGAGARVRAHPAPGDPHGRPRGAQSSAAGLPRARRRLRRAPGRRRGAAARARRPRHPRVHRRADRRGRGDRVLRRHPPGGERRAGDDGERDDVVPAPDADRDDDRPAAPTTTAGGQMARRDAVRIATRVTTGIVGVAVLGVVVTGALLLRPPRVTRAPLGARDPRRDRPAARLPRLAPPSPRSGCDVLDHRGRRGERRRDERIRRDRGDGRRAGRPHLAHPGPEVQGGASSAPSVLAVAGAVDDAPTDLAGAASEIATSSDLAGLAATSCSEATADAWLVGGATTTGRTTFVVLDNPSGVSSTVDLAITGEEGAVSAPGASGISVPAGGRRVLSLAGLAPDLSSPAVHVQSRGGQVVARLEQSTVRGLLAGGVDWIGPAAAPSTALTMTGLRIDSQAAPVAPVEGEEAPPADEGGAAAGAGSDGGADPDLVTAVRIVVPGSQDADVSVSVAPEEGTDGTGTTFTLQADAGRTIDVPVSALPDGRYSVTVQSSAPVTAAVRSVSGASESGATDFAWLPSAGRSRATRSCRFPRPGAAPPPAERRRPGGVRHGAPDRRLGGRLARRPGRIRGVGRRGGRAHLPARGLRRPHRDGDPRRARAIRGAARRAGAPGRGPAARPPLTPGGPDTGRR</sequence>
<feature type="compositionally biased region" description="Basic and acidic residues" evidence="1">
    <location>
        <begin position="657"/>
        <end position="672"/>
    </location>
</feature>
<evidence type="ECO:0000256" key="2">
    <source>
        <dbReference type="SAM" id="Phobius"/>
    </source>
</evidence>
<feature type="region of interest" description="Disordered" evidence="1">
    <location>
        <begin position="616"/>
        <end position="692"/>
    </location>
</feature>
<feature type="compositionally biased region" description="Low complexity" evidence="1">
    <location>
        <begin position="405"/>
        <end position="455"/>
    </location>
</feature>
<feature type="region of interest" description="Disordered" evidence="1">
    <location>
        <begin position="980"/>
        <end position="1090"/>
    </location>
</feature>
<feature type="transmembrane region" description="Helical" evidence="2">
    <location>
        <begin position="26"/>
        <end position="43"/>
    </location>
</feature>
<feature type="region of interest" description="Disordered" evidence="1">
    <location>
        <begin position="392"/>
        <end position="579"/>
    </location>
</feature>
<feature type="transmembrane region" description="Helical" evidence="2">
    <location>
        <begin position="182"/>
        <end position="206"/>
    </location>
</feature>
<reference evidence="3 4" key="1">
    <citation type="submission" date="2016-08" db="EMBL/GenBank/DDBJ databases">
        <title>Genome sequence of Clavibacter michiganensis subsp. michiganensis strain CASJ007.</title>
        <authorList>
            <person name="Thapa S.P."/>
            <person name="Coaker G."/>
        </authorList>
    </citation>
    <scope>NUCLEOTIDE SEQUENCE [LARGE SCALE GENOMIC DNA]</scope>
    <source>
        <strain evidence="3">CASJ007</strain>
    </source>
</reference>
<protein>
    <submittedName>
        <fullName evidence="3">Uncharacterized protein</fullName>
    </submittedName>
</protein>
<feature type="transmembrane region" description="Helical" evidence="2">
    <location>
        <begin position="213"/>
        <end position="230"/>
    </location>
</feature>
<feature type="compositionally biased region" description="Low complexity" evidence="1">
    <location>
        <begin position="1060"/>
        <end position="1075"/>
    </location>
</feature>
<feature type="compositionally biased region" description="Low complexity" evidence="1">
    <location>
        <begin position="462"/>
        <end position="472"/>
    </location>
</feature>
<comment type="caution">
    <text evidence="3">The sequence shown here is derived from an EMBL/GenBank/DDBJ whole genome shotgun (WGS) entry which is preliminary data.</text>
</comment>
<keyword evidence="4" id="KW-1185">Reference proteome</keyword>
<feature type="compositionally biased region" description="Basic and acidic residues" evidence="1">
    <location>
        <begin position="526"/>
        <end position="566"/>
    </location>
</feature>
<feature type="transmembrane region" description="Helical" evidence="2">
    <location>
        <begin position="589"/>
        <end position="609"/>
    </location>
</feature>
<dbReference type="Proteomes" id="UP000195062">
    <property type="component" value="Unassembled WGS sequence"/>
</dbReference>
<keyword evidence="2" id="KW-0472">Membrane</keyword>
<feature type="transmembrane region" description="Helical" evidence="2">
    <location>
        <begin position="277"/>
        <end position="297"/>
    </location>
</feature>
<keyword evidence="2" id="KW-0812">Transmembrane</keyword>
<feature type="transmembrane region" description="Helical" evidence="2">
    <location>
        <begin position="74"/>
        <end position="100"/>
    </location>
</feature>
<proteinExistence type="predicted"/>
<feature type="transmembrane region" description="Helical" evidence="2">
    <location>
        <begin position="242"/>
        <end position="265"/>
    </location>
</feature>
<feature type="transmembrane region" description="Helical" evidence="2">
    <location>
        <begin position="112"/>
        <end position="132"/>
    </location>
</feature>
<feature type="compositionally biased region" description="Basic residues" evidence="1">
    <location>
        <begin position="1021"/>
        <end position="1037"/>
    </location>
</feature>
<evidence type="ECO:0000313" key="3">
    <source>
        <dbReference type="EMBL" id="OUD99950.1"/>
    </source>
</evidence>
<organism evidence="3 4">
    <name type="scientific">Clavibacter michiganensis subsp. michiganensis</name>
    <dbReference type="NCBI Taxonomy" id="33013"/>
    <lineage>
        <taxon>Bacteria</taxon>
        <taxon>Bacillati</taxon>
        <taxon>Actinomycetota</taxon>
        <taxon>Actinomycetes</taxon>
        <taxon>Micrococcales</taxon>
        <taxon>Microbacteriaceae</taxon>
        <taxon>Clavibacter</taxon>
    </lineage>
</organism>
<dbReference type="AlphaFoldDB" id="A0A251XCZ7"/>
<feature type="compositionally biased region" description="Basic residues" evidence="1">
    <location>
        <begin position="492"/>
        <end position="525"/>
    </location>
</feature>
<dbReference type="InterPro" id="IPR043777">
    <property type="entry name" value="DUF5719"/>
</dbReference>
<dbReference type="Pfam" id="PF18986">
    <property type="entry name" value="DUF5719"/>
    <property type="match status" value="1"/>
</dbReference>
<keyword evidence="2" id="KW-1133">Transmembrane helix</keyword>
<evidence type="ECO:0000256" key="1">
    <source>
        <dbReference type="SAM" id="MobiDB-lite"/>
    </source>
</evidence>